<protein>
    <recommendedName>
        <fullName evidence="2">Histidine kinase/HSP90-like ATPase domain-containing protein</fullName>
    </recommendedName>
</protein>
<dbReference type="KEGG" id="chu:CHU_0193"/>
<organism evidence="3 4">
    <name type="scientific">Cytophaga hutchinsonii (strain ATCC 33406 / DSM 1761 / CIP 103989 / NBRC 15051 / NCIMB 9469 / D465)</name>
    <dbReference type="NCBI Taxonomy" id="269798"/>
    <lineage>
        <taxon>Bacteria</taxon>
        <taxon>Pseudomonadati</taxon>
        <taxon>Bacteroidota</taxon>
        <taxon>Cytophagia</taxon>
        <taxon>Cytophagales</taxon>
        <taxon>Cytophagaceae</taxon>
        <taxon>Cytophaga</taxon>
    </lineage>
</organism>
<evidence type="ECO:0000259" key="2">
    <source>
        <dbReference type="Pfam" id="PF13581"/>
    </source>
</evidence>
<gene>
    <name evidence="3" type="ordered locus">CHU_0193</name>
</gene>
<name>A0A6N4SMK7_CYTH3</name>
<dbReference type="CDD" id="cd16936">
    <property type="entry name" value="HATPase_RsbW-like"/>
    <property type="match status" value="1"/>
</dbReference>
<accession>A0A6N4SMK7</accession>
<dbReference type="PANTHER" id="PTHR35526">
    <property type="entry name" value="ANTI-SIGMA-F FACTOR RSBW-RELATED"/>
    <property type="match status" value="1"/>
</dbReference>
<dbReference type="Gene3D" id="3.30.565.10">
    <property type="entry name" value="Histidine kinase-like ATPase, C-terminal domain"/>
    <property type="match status" value="1"/>
</dbReference>
<dbReference type="RefSeq" id="WP_011583601.1">
    <property type="nucleotide sequence ID" value="NC_008255.1"/>
</dbReference>
<dbReference type="Pfam" id="PF13581">
    <property type="entry name" value="HATPase_c_2"/>
    <property type="match status" value="1"/>
</dbReference>
<dbReference type="PANTHER" id="PTHR35526:SF3">
    <property type="entry name" value="ANTI-SIGMA-F FACTOR RSBW"/>
    <property type="match status" value="1"/>
</dbReference>
<keyword evidence="1" id="KW-0808">Transferase</keyword>
<sequence>MNNKIKIARDPQNLKAVRDFVSSTLQGMSVPDPEINMMVLAVDEVCANRILHTPANSTEAYNNIELEIQNDNNNFTFLIRDTGDPYDINTHESPDLRKLIAEKRKGGIGLLLVKKIMDSIEISRSEPYTVLLLRKSLKFA</sequence>
<dbReference type="InterPro" id="IPR003594">
    <property type="entry name" value="HATPase_dom"/>
</dbReference>
<dbReference type="GO" id="GO:0004674">
    <property type="term" value="F:protein serine/threonine kinase activity"/>
    <property type="evidence" value="ECO:0007669"/>
    <property type="project" value="UniProtKB-KW"/>
</dbReference>
<dbReference type="Proteomes" id="UP000001822">
    <property type="component" value="Chromosome"/>
</dbReference>
<proteinExistence type="predicted"/>
<evidence type="ECO:0000313" key="3">
    <source>
        <dbReference type="EMBL" id="ABG57485.1"/>
    </source>
</evidence>
<dbReference type="EMBL" id="CP000383">
    <property type="protein sequence ID" value="ABG57485.1"/>
    <property type="molecule type" value="Genomic_DNA"/>
</dbReference>
<feature type="domain" description="Histidine kinase/HSP90-like ATPase" evidence="2">
    <location>
        <begin position="8"/>
        <end position="135"/>
    </location>
</feature>
<dbReference type="InterPro" id="IPR050267">
    <property type="entry name" value="Anti-sigma-factor_SerPK"/>
</dbReference>
<dbReference type="SUPFAM" id="SSF55874">
    <property type="entry name" value="ATPase domain of HSP90 chaperone/DNA topoisomerase II/histidine kinase"/>
    <property type="match status" value="1"/>
</dbReference>
<keyword evidence="4" id="KW-1185">Reference proteome</keyword>
<dbReference type="AlphaFoldDB" id="A0A6N4SMK7"/>
<dbReference type="InterPro" id="IPR036890">
    <property type="entry name" value="HATPase_C_sf"/>
</dbReference>
<evidence type="ECO:0000313" key="4">
    <source>
        <dbReference type="Proteomes" id="UP000001822"/>
    </source>
</evidence>
<keyword evidence="1" id="KW-0723">Serine/threonine-protein kinase</keyword>
<keyword evidence="1" id="KW-0418">Kinase</keyword>
<evidence type="ECO:0000256" key="1">
    <source>
        <dbReference type="ARBA" id="ARBA00022527"/>
    </source>
</evidence>
<reference evidence="3 4" key="1">
    <citation type="journal article" date="2007" name="Appl. Environ. Microbiol.">
        <title>Genome sequence of the cellulolytic gliding bacterium Cytophaga hutchinsonii.</title>
        <authorList>
            <person name="Xie G."/>
            <person name="Bruce D.C."/>
            <person name="Challacombe J.F."/>
            <person name="Chertkov O."/>
            <person name="Detter J.C."/>
            <person name="Gilna P."/>
            <person name="Han C.S."/>
            <person name="Lucas S."/>
            <person name="Misra M."/>
            <person name="Myers G.L."/>
            <person name="Richardson P."/>
            <person name="Tapia R."/>
            <person name="Thayer N."/>
            <person name="Thompson L.S."/>
            <person name="Brettin T.S."/>
            <person name="Henrissat B."/>
            <person name="Wilson D.B."/>
            <person name="McBride M.J."/>
        </authorList>
    </citation>
    <scope>NUCLEOTIDE SEQUENCE [LARGE SCALE GENOMIC DNA]</scope>
    <source>
        <strain evidence="4">ATCC 33406 / DSM 1761 / CIP 103989 / NBRC 15051 / NCIMB 9469 / D465</strain>
    </source>
</reference>